<organism evidence="1 2">
    <name type="scientific">Aerococcus loyolae</name>
    <dbReference type="NCBI Taxonomy" id="2976809"/>
    <lineage>
        <taxon>Bacteria</taxon>
        <taxon>Bacillati</taxon>
        <taxon>Bacillota</taxon>
        <taxon>Bacilli</taxon>
        <taxon>Lactobacillales</taxon>
        <taxon>Aerococcaceae</taxon>
        <taxon>Aerococcus</taxon>
    </lineage>
</organism>
<dbReference type="Proteomes" id="UP001072007">
    <property type="component" value="Unassembled WGS sequence"/>
</dbReference>
<name>A0ABT4BXE1_9LACT</name>
<sequence length="79" mass="9119">MNLADIKIADHDLVYACTVSAIPEIFRGIGKQQAAKYIKTMYLNPEFSDGVIKPTQRTTIVIISRFVDYLRYMDDQKFK</sequence>
<dbReference type="RefSeq" id="WP_064293435.1">
    <property type="nucleotide sequence ID" value="NZ_JAOTMC010000003.1"/>
</dbReference>
<protein>
    <submittedName>
        <fullName evidence="1">Uncharacterized protein</fullName>
    </submittedName>
</protein>
<gene>
    <name evidence="1" type="ORF">ODY23_01175</name>
</gene>
<reference evidence="1" key="1">
    <citation type="submission" date="2024-05" db="EMBL/GenBank/DDBJ databases">
        <title>Aerococcus urinae taxonomy study.</title>
        <authorList>
            <person name="Christensen J."/>
            <person name="Senneby E."/>
        </authorList>
    </citation>
    <scope>NUCLEOTIDE SEQUENCE</scope>
    <source>
        <strain evidence="1">CDC-3352-U95</strain>
    </source>
</reference>
<proteinExistence type="predicted"/>
<evidence type="ECO:0000313" key="2">
    <source>
        <dbReference type="Proteomes" id="UP001072007"/>
    </source>
</evidence>
<accession>A0ABT4BXE1</accession>
<comment type="caution">
    <text evidence="1">The sequence shown here is derived from an EMBL/GenBank/DDBJ whole genome shotgun (WGS) entry which is preliminary data.</text>
</comment>
<dbReference type="EMBL" id="JAOTMD010000002">
    <property type="protein sequence ID" value="MCY3024922.1"/>
    <property type="molecule type" value="Genomic_DNA"/>
</dbReference>
<keyword evidence="2" id="KW-1185">Reference proteome</keyword>
<dbReference type="GeneID" id="86970090"/>
<evidence type="ECO:0000313" key="1">
    <source>
        <dbReference type="EMBL" id="MCY3024922.1"/>
    </source>
</evidence>